<keyword evidence="2" id="KW-1133">Transmembrane helix</keyword>
<proteinExistence type="predicted"/>
<dbReference type="EMBL" id="VTOY01000001">
    <property type="protein sequence ID" value="TYZ24983.1"/>
    <property type="molecule type" value="Genomic_DNA"/>
</dbReference>
<dbReference type="RefSeq" id="WP_149170601.1">
    <property type="nucleotide sequence ID" value="NZ_VTOY01000001.1"/>
</dbReference>
<keyword evidence="2" id="KW-0812">Transmembrane</keyword>
<organism evidence="3 4">
    <name type="scientific">Selenomonas ruminis</name>
    <dbReference type="NCBI Taxonomy" id="2593411"/>
    <lineage>
        <taxon>Bacteria</taxon>
        <taxon>Bacillati</taxon>
        <taxon>Bacillota</taxon>
        <taxon>Negativicutes</taxon>
        <taxon>Selenomonadales</taxon>
        <taxon>Selenomonadaceae</taxon>
        <taxon>Selenomonas</taxon>
    </lineage>
</organism>
<keyword evidence="4" id="KW-1185">Reference proteome</keyword>
<gene>
    <name evidence="3" type="ORF">FZ040_02840</name>
</gene>
<feature type="transmembrane region" description="Helical" evidence="2">
    <location>
        <begin position="7"/>
        <end position="27"/>
    </location>
</feature>
<accession>A0A5D6W9M2</accession>
<dbReference type="AlphaFoldDB" id="A0A5D6W9M2"/>
<evidence type="ECO:0000313" key="3">
    <source>
        <dbReference type="EMBL" id="TYZ24983.1"/>
    </source>
</evidence>
<evidence type="ECO:0000256" key="2">
    <source>
        <dbReference type="SAM" id="Phobius"/>
    </source>
</evidence>
<keyword evidence="2" id="KW-0472">Membrane</keyword>
<feature type="compositionally biased region" description="Basic and acidic residues" evidence="1">
    <location>
        <begin position="55"/>
        <end position="65"/>
    </location>
</feature>
<dbReference type="Proteomes" id="UP000323646">
    <property type="component" value="Unassembled WGS sequence"/>
</dbReference>
<dbReference type="OrthoDB" id="1666015at2"/>
<evidence type="ECO:0000313" key="4">
    <source>
        <dbReference type="Proteomes" id="UP000323646"/>
    </source>
</evidence>
<sequence length="156" mass="16843">MKNKKHLYMLLGVVAAVAVAAGCYLWTGGQAPQNAQVDGGNVTSVENAKEPQPVEEPKAKTEKAAAPKQNIPAEDVVAMTFEGTKTYIVAGSVTGEKNGTQWTAVLRNGTAGKLTKVEFKQEGKKILTRNEGGSWRPLDEMDRSIFNKLQEIVAKQ</sequence>
<comment type="caution">
    <text evidence="3">The sequence shown here is derived from an EMBL/GenBank/DDBJ whole genome shotgun (WGS) entry which is preliminary data.</text>
</comment>
<evidence type="ECO:0000256" key="1">
    <source>
        <dbReference type="SAM" id="MobiDB-lite"/>
    </source>
</evidence>
<protein>
    <submittedName>
        <fullName evidence="3">Uncharacterized protein</fullName>
    </submittedName>
</protein>
<dbReference type="PROSITE" id="PS51257">
    <property type="entry name" value="PROKAR_LIPOPROTEIN"/>
    <property type="match status" value="1"/>
</dbReference>
<name>A0A5D6W9M2_9FIRM</name>
<feature type="region of interest" description="Disordered" evidence="1">
    <location>
        <begin position="38"/>
        <end position="69"/>
    </location>
</feature>
<reference evidence="3 4" key="1">
    <citation type="submission" date="2019-08" db="EMBL/GenBank/DDBJ databases">
        <title>Selenomonas sp. mPRGC5 and Selenomonas sp. mPRGC8 isolated from ruminal fluid of dairy goat (Capra hircus).</title>
        <authorList>
            <person name="Poothong S."/>
            <person name="Nuengjamnong C."/>
            <person name="Tanasupawat S."/>
        </authorList>
    </citation>
    <scope>NUCLEOTIDE SEQUENCE [LARGE SCALE GENOMIC DNA]</scope>
    <source>
        <strain evidence="4">mPRGC5</strain>
    </source>
</reference>